<dbReference type="STRING" id="426703.SAMN04488100_10961"/>
<dbReference type="InterPro" id="IPR036634">
    <property type="entry name" value="PRD_sf"/>
</dbReference>
<dbReference type="InterPro" id="IPR036095">
    <property type="entry name" value="PTS_EIIB-like_sf"/>
</dbReference>
<dbReference type="Gene3D" id="3.40.930.10">
    <property type="entry name" value="Mannitol-specific EII, Chain A"/>
    <property type="match status" value="1"/>
</dbReference>
<evidence type="ECO:0000256" key="3">
    <source>
        <dbReference type="ARBA" id="ARBA00023015"/>
    </source>
</evidence>
<dbReference type="EMBL" id="BJUX01000011">
    <property type="protein sequence ID" value="GEK89148.1"/>
    <property type="molecule type" value="Genomic_DNA"/>
</dbReference>
<reference evidence="9 12" key="2">
    <citation type="submission" date="2019-07" db="EMBL/GenBank/DDBJ databases">
        <title>Whole genome shotgun sequence of Alkalibacterium putridalgicola NBRC 103243.</title>
        <authorList>
            <person name="Hosoyama A."/>
            <person name="Uohara A."/>
            <person name="Ohji S."/>
            <person name="Ichikawa N."/>
        </authorList>
    </citation>
    <scope>NUCLEOTIDE SEQUENCE [LARGE SCALE GENOMIC DNA]</scope>
    <source>
        <strain evidence="9 12">NBRC 103243</strain>
    </source>
</reference>
<dbReference type="InterPro" id="IPR050661">
    <property type="entry name" value="BglG_antiterminators"/>
</dbReference>
<dbReference type="InterPro" id="IPR007737">
    <property type="entry name" value="Mga_HTH"/>
</dbReference>
<keyword evidence="4" id="KW-0010">Activator</keyword>
<dbReference type="RefSeq" id="WP_091487578.1">
    <property type="nucleotide sequence ID" value="NZ_BJUX01000011.1"/>
</dbReference>
<evidence type="ECO:0000313" key="11">
    <source>
        <dbReference type="Proteomes" id="UP000198548"/>
    </source>
</evidence>
<dbReference type="Pfam" id="PF05043">
    <property type="entry name" value="Mga"/>
    <property type="match status" value="1"/>
</dbReference>
<gene>
    <name evidence="9" type="primary">licR</name>
    <name evidence="9" type="ORF">APU01nite_11870</name>
    <name evidence="10" type="ORF">SAMN04488100_10961</name>
</gene>
<dbReference type="AlphaFoldDB" id="A0A1H7SSW0"/>
<sequence length="648" mass="73976">MDDRIEAILRELMGSNHPLTGKQLANRLDVSSRTIRDDIKVINDELNDYGAAIISKRGVGYELSIDEPKLFRAYLNNLTQDAEQQATVPTTPDNRLAYVIRRFLLSEDSIKLDDLADEIHVSKSTLQVDLKEVKQRLNTYSLALVSRPGYGLKLSGSELNRRFAMSEYLFDRERLTPDLMWLDQLTTVADLSQEELDNVWELLLEQLRINQVTLSDIAINNLFVHIIIAYKRITEGHHIALIDQDIESIKTKKEYTVAHNIVKQVEKALDVSFPKIEVIYIAIHLLGTKLVSEDRSINQEIETVMDEGIHALTLKMLNAVEERFSLGIQNDRELIIGLGLHLKPAINRYTFGMTIRNPMLEDIKNNYPLAFEAGIIAAMALNEQLNVSIDENEVAYLALHIGAAIERKKAANRPKQCYIVCASGVGSAQLIKYRIEAAFRSQIHVLGTTEYYKIKDIPFEETDFIISSVPVKEDLPIPVIEVNAILGQKDLARIEQYVSFEEKSITDYFPEANVFLNQKLTSKKDVIEFLADYAKSVDDLAEDYTQLIYEREKIAPTAYGNMIAVPHPISPQTSKTFLTVCTLEKPIEWADRKVQFVCLLNVEKNSQEDLQEMYRILSRIVNDEQLIQKLIKSKTYHAFIQTILRMEQ</sequence>
<dbReference type="InterPro" id="IPR036388">
    <property type="entry name" value="WH-like_DNA-bd_sf"/>
</dbReference>
<evidence type="ECO:0000259" key="6">
    <source>
        <dbReference type="PROSITE" id="PS51094"/>
    </source>
</evidence>
<evidence type="ECO:0000313" key="12">
    <source>
        <dbReference type="Proteomes" id="UP000321425"/>
    </source>
</evidence>
<dbReference type="PROSITE" id="PS51372">
    <property type="entry name" value="PRD_2"/>
    <property type="match status" value="2"/>
</dbReference>
<evidence type="ECO:0000259" key="7">
    <source>
        <dbReference type="PROSITE" id="PS51099"/>
    </source>
</evidence>
<reference evidence="10 11" key="1">
    <citation type="submission" date="2016-10" db="EMBL/GenBank/DDBJ databases">
        <authorList>
            <person name="de Groot N.N."/>
        </authorList>
    </citation>
    <scope>NUCLEOTIDE SEQUENCE [LARGE SCALE GENOMIC DNA]</scope>
    <source>
        <strain evidence="10 11">DSM 19182</strain>
    </source>
</reference>
<dbReference type="GO" id="GO:0006355">
    <property type="term" value="P:regulation of DNA-templated transcription"/>
    <property type="evidence" value="ECO:0007669"/>
    <property type="project" value="InterPro"/>
</dbReference>
<evidence type="ECO:0000313" key="9">
    <source>
        <dbReference type="EMBL" id="GEK89148.1"/>
    </source>
</evidence>
<organism evidence="10 11">
    <name type="scientific">Alkalibacterium putridalgicola</name>
    <dbReference type="NCBI Taxonomy" id="426703"/>
    <lineage>
        <taxon>Bacteria</taxon>
        <taxon>Bacillati</taxon>
        <taxon>Bacillota</taxon>
        <taxon>Bacilli</taxon>
        <taxon>Lactobacillales</taxon>
        <taxon>Carnobacteriaceae</taxon>
        <taxon>Alkalibacterium</taxon>
    </lineage>
</organism>
<dbReference type="Proteomes" id="UP000321425">
    <property type="component" value="Unassembled WGS sequence"/>
</dbReference>
<dbReference type="Proteomes" id="UP000198548">
    <property type="component" value="Unassembled WGS sequence"/>
</dbReference>
<evidence type="ECO:0000256" key="4">
    <source>
        <dbReference type="ARBA" id="ARBA00023159"/>
    </source>
</evidence>
<feature type="domain" description="PTS EIIB type-2" evidence="7">
    <location>
        <begin position="415"/>
        <end position="506"/>
    </location>
</feature>
<evidence type="ECO:0000256" key="2">
    <source>
        <dbReference type="ARBA" id="ARBA00022737"/>
    </source>
</evidence>
<dbReference type="PROSITE" id="PS51099">
    <property type="entry name" value="PTS_EIIB_TYPE_2"/>
    <property type="match status" value="1"/>
</dbReference>
<keyword evidence="5" id="KW-0804">Transcription</keyword>
<dbReference type="InterPro" id="IPR013196">
    <property type="entry name" value="HTH_11"/>
</dbReference>
<dbReference type="CDD" id="cd00211">
    <property type="entry name" value="PTS_IIA_fru"/>
    <property type="match status" value="1"/>
</dbReference>
<dbReference type="Gene3D" id="1.10.10.10">
    <property type="entry name" value="Winged helix-like DNA-binding domain superfamily/Winged helix DNA-binding domain"/>
    <property type="match status" value="1"/>
</dbReference>
<keyword evidence="3" id="KW-0805">Transcription regulation</keyword>
<dbReference type="GO" id="GO:0009401">
    <property type="term" value="P:phosphoenolpyruvate-dependent sugar phosphotransferase system"/>
    <property type="evidence" value="ECO:0007669"/>
    <property type="project" value="InterPro"/>
</dbReference>
<proteinExistence type="predicted"/>
<dbReference type="InterPro" id="IPR013011">
    <property type="entry name" value="PTS_EIIB_2"/>
</dbReference>
<dbReference type="CDD" id="cd05568">
    <property type="entry name" value="PTS_IIB_bgl_like"/>
    <property type="match status" value="1"/>
</dbReference>
<dbReference type="GO" id="GO:0008982">
    <property type="term" value="F:protein-N(PI)-phosphohistidine-sugar phosphotransferase activity"/>
    <property type="evidence" value="ECO:0007669"/>
    <property type="project" value="InterPro"/>
</dbReference>
<dbReference type="Gene3D" id="3.40.50.2300">
    <property type="match status" value="1"/>
</dbReference>
<dbReference type="OrthoDB" id="3239954at2"/>
<dbReference type="PANTHER" id="PTHR30185:SF13">
    <property type="entry name" value="LICABCH OPERON REGULATOR-RELATED"/>
    <property type="match status" value="1"/>
</dbReference>
<dbReference type="SUPFAM" id="SSF52794">
    <property type="entry name" value="PTS system IIB component-like"/>
    <property type="match status" value="1"/>
</dbReference>
<dbReference type="PANTHER" id="PTHR30185">
    <property type="entry name" value="CRYPTIC BETA-GLUCOSIDE BGL OPERON ANTITERMINATOR"/>
    <property type="match status" value="1"/>
</dbReference>
<feature type="domain" description="PRD" evidence="8">
    <location>
        <begin position="187"/>
        <end position="295"/>
    </location>
</feature>
<dbReference type="InterPro" id="IPR036390">
    <property type="entry name" value="WH_DNA-bd_sf"/>
</dbReference>
<keyword evidence="12" id="KW-1185">Reference proteome</keyword>
<dbReference type="InterPro" id="IPR016152">
    <property type="entry name" value="PTrfase/Anion_transptr"/>
</dbReference>
<evidence type="ECO:0000256" key="5">
    <source>
        <dbReference type="ARBA" id="ARBA00023163"/>
    </source>
</evidence>
<dbReference type="SUPFAM" id="SSF46785">
    <property type="entry name" value="Winged helix' DNA-binding domain"/>
    <property type="match status" value="1"/>
</dbReference>
<dbReference type="EMBL" id="FOBL01000009">
    <property type="protein sequence ID" value="SEL75538.1"/>
    <property type="molecule type" value="Genomic_DNA"/>
</dbReference>
<dbReference type="Pfam" id="PF00874">
    <property type="entry name" value="PRD"/>
    <property type="match status" value="2"/>
</dbReference>
<evidence type="ECO:0000259" key="8">
    <source>
        <dbReference type="PROSITE" id="PS51372"/>
    </source>
</evidence>
<accession>A0A1H7SSW0</accession>
<dbReference type="Pfam" id="PF00359">
    <property type="entry name" value="PTS_EIIA_2"/>
    <property type="match status" value="1"/>
</dbReference>
<dbReference type="SUPFAM" id="SSF63520">
    <property type="entry name" value="PTS-regulatory domain, PRD"/>
    <property type="match status" value="2"/>
</dbReference>
<dbReference type="Gene3D" id="1.10.1790.10">
    <property type="entry name" value="PRD domain"/>
    <property type="match status" value="2"/>
</dbReference>
<dbReference type="PROSITE" id="PS51094">
    <property type="entry name" value="PTS_EIIA_TYPE_2"/>
    <property type="match status" value="1"/>
</dbReference>
<protein>
    <submittedName>
        <fullName evidence="9">LicABCH operon regulator</fullName>
    </submittedName>
    <submittedName>
        <fullName evidence="10">Lichenan operon transcriptional antiterminator</fullName>
    </submittedName>
</protein>
<evidence type="ECO:0000256" key="1">
    <source>
        <dbReference type="ARBA" id="ARBA00022679"/>
    </source>
</evidence>
<dbReference type="Pfam" id="PF08279">
    <property type="entry name" value="HTH_11"/>
    <property type="match status" value="1"/>
</dbReference>
<keyword evidence="2" id="KW-0677">Repeat</keyword>
<name>A0A1H7SSW0_9LACT</name>
<dbReference type="InterPro" id="IPR002178">
    <property type="entry name" value="PTS_EIIA_type-2_dom"/>
</dbReference>
<dbReference type="InterPro" id="IPR011608">
    <property type="entry name" value="PRD"/>
</dbReference>
<feature type="domain" description="PRD" evidence="8">
    <location>
        <begin position="304"/>
        <end position="411"/>
    </location>
</feature>
<feature type="domain" description="PTS EIIA type-2" evidence="6">
    <location>
        <begin position="507"/>
        <end position="647"/>
    </location>
</feature>
<dbReference type="SUPFAM" id="SSF55804">
    <property type="entry name" value="Phoshotransferase/anion transport protein"/>
    <property type="match status" value="1"/>
</dbReference>
<evidence type="ECO:0000313" key="10">
    <source>
        <dbReference type="EMBL" id="SEL75538.1"/>
    </source>
</evidence>
<keyword evidence="1" id="KW-0808">Transferase</keyword>